<keyword evidence="4" id="KW-0560">Oxidoreductase</keyword>
<proteinExistence type="inferred from homology"/>
<evidence type="ECO:0000256" key="6">
    <source>
        <dbReference type="ARBA" id="ARBA00023033"/>
    </source>
</evidence>
<evidence type="ECO:0000313" key="9">
    <source>
        <dbReference type="EMBL" id="GFS08501.1"/>
    </source>
</evidence>
<evidence type="ECO:0000256" key="8">
    <source>
        <dbReference type="SAM" id="Phobius"/>
    </source>
</evidence>
<keyword evidence="6" id="KW-0503">Monooxygenase</keyword>
<keyword evidence="5 7" id="KW-0408">Iron</keyword>
<dbReference type="AlphaFoldDB" id="A0AAV4IIG7"/>
<name>A0AAV4IIG7_9GAST</name>
<dbReference type="GO" id="GO:0016712">
    <property type="term" value="F:oxidoreductase activity, acting on paired donors, with incorporation or reduction of molecular oxygen, reduced flavin or flavoprotein as one donor, and incorporation of one atom of oxygen"/>
    <property type="evidence" value="ECO:0007669"/>
    <property type="project" value="TreeGrafter"/>
</dbReference>
<evidence type="ECO:0000256" key="5">
    <source>
        <dbReference type="ARBA" id="ARBA00023004"/>
    </source>
</evidence>
<accession>A0AAV4IIG7</accession>
<dbReference type="Gene3D" id="1.10.630.10">
    <property type="entry name" value="Cytochrome P450"/>
    <property type="match status" value="1"/>
</dbReference>
<dbReference type="Proteomes" id="UP000762676">
    <property type="component" value="Unassembled WGS sequence"/>
</dbReference>
<dbReference type="InterPro" id="IPR050182">
    <property type="entry name" value="Cytochrome_P450_fam2"/>
</dbReference>
<comment type="similarity">
    <text evidence="2">Belongs to the cytochrome P450 family.</text>
</comment>
<evidence type="ECO:0000256" key="1">
    <source>
        <dbReference type="ARBA" id="ARBA00001971"/>
    </source>
</evidence>
<keyword evidence="8" id="KW-0472">Membrane</keyword>
<keyword evidence="7" id="KW-0349">Heme</keyword>
<dbReference type="SUPFAM" id="SSF48264">
    <property type="entry name" value="Cytochrome P450"/>
    <property type="match status" value="1"/>
</dbReference>
<dbReference type="PRINTS" id="PR00385">
    <property type="entry name" value="P450"/>
</dbReference>
<feature type="binding site" description="axial binding residue" evidence="7">
    <location>
        <position position="450"/>
    </location>
    <ligand>
        <name>heme</name>
        <dbReference type="ChEBI" id="CHEBI:30413"/>
    </ligand>
    <ligandPart>
        <name>Fe</name>
        <dbReference type="ChEBI" id="CHEBI:18248"/>
    </ligandPart>
</feature>
<dbReference type="PANTHER" id="PTHR24300:SF375">
    <property type="entry name" value="CYTOCHROME P450 FAMILY"/>
    <property type="match status" value="1"/>
</dbReference>
<dbReference type="InterPro" id="IPR001128">
    <property type="entry name" value="Cyt_P450"/>
</dbReference>
<dbReference type="GO" id="GO:0005506">
    <property type="term" value="F:iron ion binding"/>
    <property type="evidence" value="ECO:0007669"/>
    <property type="project" value="InterPro"/>
</dbReference>
<comment type="caution">
    <text evidence="9">The sequence shown here is derived from an EMBL/GenBank/DDBJ whole genome shotgun (WGS) entry which is preliminary data.</text>
</comment>
<evidence type="ECO:0000256" key="2">
    <source>
        <dbReference type="ARBA" id="ARBA00010617"/>
    </source>
</evidence>
<protein>
    <submittedName>
        <fullName evidence="9">Cytochrome P450 2U1</fullName>
    </submittedName>
</protein>
<dbReference type="InterPro" id="IPR036396">
    <property type="entry name" value="Cyt_P450_sf"/>
</dbReference>
<gene>
    <name evidence="9" type="ORF">ElyMa_001275500</name>
</gene>
<feature type="transmembrane region" description="Helical" evidence="8">
    <location>
        <begin position="12"/>
        <end position="29"/>
    </location>
</feature>
<dbReference type="Pfam" id="PF00067">
    <property type="entry name" value="p450"/>
    <property type="match status" value="1"/>
</dbReference>
<sequence>MLSYLADVLSSTWVLIGSIACLLVFWAWSKTRLKHEGLNIPPYPAPARPFIGHMMLMKGDIVENCARFRKQAGDIYSLNIGGTHLIVINGLENVRQVLIKHADLCSDRPVDLSSQFLKEDNHGLVVSRGANWKEQRSTSLAILREFGMGKDIMSKKTETEAHMFMEKLASFQGKPIDSFPVLANAAACNVVCSIIVGDRFDYEDGYFKQAIENLNTWVTKMPSLWILYVATFLKILPGDLFGIKAWKASVDEMNEKFSEYQIDRIKKESNPEQEPDNFISAYLREMRRKKENGTPTCLDERNLVTTIRNLFLAGTETVSSTITWCVLFCLHHPEVQEKVYHEIQTHVGTSRAPTKSDMPNLRYLTAVVRETQRLGGVAYLLSRQVTENFEVKGYLIPKKSQLLLNLNSALHDADLWENPRKFCPERFLDAQGQPIKPNEFLPYGLGRRFCMGEALAKVELDIFLASMFQRFRFEPGEPGTELPPLEGVAQLTYRPKLYKVRFVERQ</sequence>
<dbReference type="FunFam" id="1.10.630.10:FF:000036">
    <property type="entry name" value="CYtochrome P450 family"/>
    <property type="match status" value="1"/>
</dbReference>
<comment type="cofactor">
    <cofactor evidence="1 7">
        <name>heme</name>
        <dbReference type="ChEBI" id="CHEBI:30413"/>
    </cofactor>
</comment>
<evidence type="ECO:0000313" key="10">
    <source>
        <dbReference type="Proteomes" id="UP000762676"/>
    </source>
</evidence>
<dbReference type="GO" id="GO:0006082">
    <property type="term" value="P:organic acid metabolic process"/>
    <property type="evidence" value="ECO:0007669"/>
    <property type="project" value="TreeGrafter"/>
</dbReference>
<keyword evidence="8" id="KW-0812">Transmembrane</keyword>
<dbReference type="PANTHER" id="PTHR24300">
    <property type="entry name" value="CYTOCHROME P450 508A4-RELATED"/>
    <property type="match status" value="1"/>
</dbReference>
<organism evidence="9 10">
    <name type="scientific">Elysia marginata</name>
    <dbReference type="NCBI Taxonomy" id="1093978"/>
    <lineage>
        <taxon>Eukaryota</taxon>
        <taxon>Metazoa</taxon>
        <taxon>Spiralia</taxon>
        <taxon>Lophotrochozoa</taxon>
        <taxon>Mollusca</taxon>
        <taxon>Gastropoda</taxon>
        <taxon>Heterobranchia</taxon>
        <taxon>Euthyneura</taxon>
        <taxon>Panpulmonata</taxon>
        <taxon>Sacoglossa</taxon>
        <taxon>Placobranchoidea</taxon>
        <taxon>Plakobranchidae</taxon>
        <taxon>Elysia</taxon>
    </lineage>
</organism>
<reference evidence="9 10" key="1">
    <citation type="journal article" date="2021" name="Elife">
        <title>Chloroplast acquisition without the gene transfer in kleptoplastic sea slugs, Plakobranchus ocellatus.</title>
        <authorList>
            <person name="Maeda T."/>
            <person name="Takahashi S."/>
            <person name="Yoshida T."/>
            <person name="Shimamura S."/>
            <person name="Takaki Y."/>
            <person name="Nagai Y."/>
            <person name="Toyoda A."/>
            <person name="Suzuki Y."/>
            <person name="Arimoto A."/>
            <person name="Ishii H."/>
            <person name="Satoh N."/>
            <person name="Nishiyama T."/>
            <person name="Hasebe M."/>
            <person name="Maruyama T."/>
            <person name="Minagawa J."/>
            <person name="Obokata J."/>
            <person name="Shigenobu S."/>
        </authorList>
    </citation>
    <scope>NUCLEOTIDE SEQUENCE [LARGE SCALE GENOMIC DNA]</scope>
</reference>
<dbReference type="InterPro" id="IPR002401">
    <property type="entry name" value="Cyt_P450_E_grp-I"/>
</dbReference>
<evidence type="ECO:0000256" key="3">
    <source>
        <dbReference type="ARBA" id="ARBA00022723"/>
    </source>
</evidence>
<dbReference type="PRINTS" id="PR00463">
    <property type="entry name" value="EP450I"/>
</dbReference>
<dbReference type="GO" id="GO:0020037">
    <property type="term" value="F:heme binding"/>
    <property type="evidence" value="ECO:0007669"/>
    <property type="project" value="InterPro"/>
</dbReference>
<dbReference type="GO" id="GO:0006805">
    <property type="term" value="P:xenobiotic metabolic process"/>
    <property type="evidence" value="ECO:0007669"/>
    <property type="project" value="TreeGrafter"/>
</dbReference>
<keyword evidence="8" id="KW-1133">Transmembrane helix</keyword>
<evidence type="ECO:0000256" key="7">
    <source>
        <dbReference type="PIRSR" id="PIRSR602401-1"/>
    </source>
</evidence>
<dbReference type="GO" id="GO:0005737">
    <property type="term" value="C:cytoplasm"/>
    <property type="evidence" value="ECO:0007669"/>
    <property type="project" value="TreeGrafter"/>
</dbReference>
<keyword evidence="3 7" id="KW-0479">Metal-binding</keyword>
<keyword evidence="10" id="KW-1185">Reference proteome</keyword>
<evidence type="ECO:0000256" key="4">
    <source>
        <dbReference type="ARBA" id="ARBA00023002"/>
    </source>
</evidence>
<dbReference type="EMBL" id="BMAT01002526">
    <property type="protein sequence ID" value="GFS08501.1"/>
    <property type="molecule type" value="Genomic_DNA"/>
</dbReference>